<evidence type="ECO:0000313" key="1">
    <source>
        <dbReference type="EMBL" id="KAK7343730.1"/>
    </source>
</evidence>
<protein>
    <submittedName>
        <fullName evidence="1">Uncharacterized protein</fullName>
    </submittedName>
</protein>
<name>A0AAN9QMY9_CANGL</name>
<accession>A0AAN9QMY9</accession>
<dbReference type="AlphaFoldDB" id="A0AAN9QMY9"/>
<dbReference type="Proteomes" id="UP001367508">
    <property type="component" value="Unassembled WGS sequence"/>
</dbReference>
<sequence>MQEIVCLVLFKMHQDTAVLNVFDGRMVLGGRMLLKGTSRYVEARYFALLESLNFSKIYEIPKVPMACQRIPLHSTRKKNKQQHCYSGCGFPYYFASVLLRIHIESGLIFLFFPSPPLHRIRTIPVPLFTGIAIRVFLYIPSIRFISATPYTNLSPIFFL</sequence>
<keyword evidence="2" id="KW-1185">Reference proteome</keyword>
<proteinExistence type="predicted"/>
<reference evidence="1 2" key="1">
    <citation type="submission" date="2024-01" db="EMBL/GenBank/DDBJ databases">
        <title>The genomes of 5 underutilized Papilionoideae crops provide insights into root nodulation and disease resistanc.</title>
        <authorList>
            <person name="Jiang F."/>
        </authorList>
    </citation>
    <scope>NUCLEOTIDE SEQUENCE [LARGE SCALE GENOMIC DNA]</scope>
    <source>
        <strain evidence="1">LVBAO_FW01</strain>
        <tissue evidence="1">Leaves</tissue>
    </source>
</reference>
<evidence type="ECO:0000313" key="2">
    <source>
        <dbReference type="Proteomes" id="UP001367508"/>
    </source>
</evidence>
<gene>
    <name evidence="1" type="ORF">VNO77_12722</name>
</gene>
<comment type="caution">
    <text evidence="1">The sequence shown here is derived from an EMBL/GenBank/DDBJ whole genome shotgun (WGS) entry which is preliminary data.</text>
</comment>
<dbReference type="EMBL" id="JAYMYQ010000003">
    <property type="protein sequence ID" value="KAK7343730.1"/>
    <property type="molecule type" value="Genomic_DNA"/>
</dbReference>
<organism evidence="1 2">
    <name type="scientific">Canavalia gladiata</name>
    <name type="common">Sword bean</name>
    <name type="synonym">Dolichos gladiatus</name>
    <dbReference type="NCBI Taxonomy" id="3824"/>
    <lineage>
        <taxon>Eukaryota</taxon>
        <taxon>Viridiplantae</taxon>
        <taxon>Streptophyta</taxon>
        <taxon>Embryophyta</taxon>
        <taxon>Tracheophyta</taxon>
        <taxon>Spermatophyta</taxon>
        <taxon>Magnoliopsida</taxon>
        <taxon>eudicotyledons</taxon>
        <taxon>Gunneridae</taxon>
        <taxon>Pentapetalae</taxon>
        <taxon>rosids</taxon>
        <taxon>fabids</taxon>
        <taxon>Fabales</taxon>
        <taxon>Fabaceae</taxon>
        <taxon>Papilionoideae</taxon>
        <taxon>50 kb inversion clade</taxon>
        <taxon>NPAAA clade</taxon>
        <taxon>indigoferoid/millettioid clade</taxon>
        <taxon>Phaseoleae</taxon>
        <taxon>Canavalia</taxon>
    </lineage>
</organism>